<name>A0AA40DQR7_9PEZI</name>
<accession>A0AA40DQR7</accession>
<feature type="compositionally biased region" description="Basic and acidic residues" evidence="1">
    <location>
        <begin position="184"/>
        <end position="195"/>
    </location>
</feature>
<keyword evidence="2" id="KW-0812">Transmembrane</keyword>
<organism evidence="4 5">
    <name type="scientific">Lasiosphaeria miniovina</name>
    <dbReference type="NCBI Taxonomy" id="1954250"/>
    <lineage>
        <taxon>Eukaryota</taxon>
        <taxon>Fungi</taxon>
        <taxon>Dikarya</taxon>
        <taxon>Ascomycota</taxon>
        <taxon>Pezizomycotina</taxon>
        <taxon>Sordariomycetes</taxon>
        <taxon>Sordariomycetidae</taxon>
        <taxon>Sordariales</taxon>
        <taxon>Lasiosphaeriaceae</taxon>
        <taxon>Lasiosphaeria</taxon>
    </lineage>
</organism>
<feature type="signal peptide" evidence="3">
    <location>
        <begin position="1"/>
        <end position="18"/>
    </location>
</feature>
<dbReference type="PANTHER" id="PTHR35043:SF7">
    <property type="entry name" value="TRANSCRIPTION FACTOR DOMAIN-CONTAINING PROTEIN"/>
    <property type="match status" value="1"/>
</dbReference>
<sequence>MAPKRVMSLWLFVHVSQALTSFRPECPLPSPGTEFVSGPNVRSTLSIVWNCLSVIFLCTWNIQHLNVPALRRRPNGFLQKMWWRILDSRTKLKWMIFTVLAPEYLVGKALGERLAVRGTDWFLNGNALDNAPFESIHGYLCNMGYFILDVDDSMFPATNQVQEQEPNKDTITSSALPPQTTPGEPEKSPPGEQYKENVVSKSDEINLGRLNGRYLALNLNQWHCASKMGMGRVPFIPSQQLEKLDRGGALVKGLAIVQVAYLIVQLVARWAFGLPSTQLEIATLAFSVSSAITYVLYWDRPQGVDTIHIVQANPRRHNDPSVGVVPSDLLNVWHRPDWSFEKCRACLAKFGPSYLWHGPRSYFHEPDVGPIPIPNDASNPGGTDYMRLIRNSIHGFFADNEDTLPIVFGAIFGGALFGALHCLAWNFEFPTRGERLAWRVCSVLTTVLPIVAAFPMVMWIRLNPFGVDPKKGIIRTAVSLVLVFGIFLPYVLARLFIMVEIIRSLAFLPPGAFADTCSGSFPHWG</sequence>
<keyword evidence="2" id="KW-1133">Transmembrane helix</keyword>
<feature type="transmembrane region" description="Helical" evidence="2">
    <location>
        <begin position="472"/>
        <end position="493"/>
    </location>
</feature>
<evidence type="ECO:0000256" key="1">
    <source>
        <dbReference type="SAM" id="MobiDB-lite"/>
    </source>
</evidence>
<dbReference type="EMBL" id="JAUIRO010000005">
    <property type="protein sequence ID" value="KAK0712654.1"/>
    <property type="molecule type" value="Genomic_DNA"/>
</dbReference>
<keyword evidence="5" id="KW-1185">Reference proteome</keyword>
<dbReference type="AlphaFoldDB" id="A0AA40DQR7"/>
<evidence type="ECO:0000256" key="3">
    <source>
        <dbReference type="SAM" id="SignalP"/>
    </source>
</evidence>
<keyword evidence="2" id="KW-0472">Membrane</keyword>
<protein>
    <submittedName>
        <fullName evidence="4">Uncharacterized protein</fullName>
    </submittedName>
</protein>
<gene>
    <name evidence="4" type="ORF">B0T26DRAFT_714882</name>
</gene>
<dbReference type="GeneID" id="85325488"/>
<evidence type="ECO:0000313" key="5">
    <source>
        <dbReference type="Proteomes" id="UP001172101"/>
    </source>
</evidence>
<feature type="transmembrane region" description="Helical" evidence="2">
    <location>
        <begin position="404"/>
        <end position="424"/>
    </location>
</feature>
<evidence type="ECO:0000313" key="4">
    <source>
        <dbReference type="EMBL" id="KAK0712654.1"/>
    </source>
</evidence>
<reference evidence="4" key="1">
    <citation type="submission" date="2023-06" db="EMBL/GenBank/DDBJ databases">
        <title>Genome-scale phylogeny and comparative genomics of the fungal order Sordariales.</title>
        <authorList>
            <consortium name="Lawrence Berkeley National Laboratory"/>
            <person name="Hensen N."/>
            <person name="Bonometti L."/>
            <person name="Westerberg I."/>
            <person name="Brannstrom I.O."/>
            <person name="Guillou S."/>
            <person name="Cros-Aarteil S."/>
            <person name="Calhoun S."/>
            <person name="Haridas S."/>
            <person name="Kuo A."/>
            <person name="Mondo S."/>
            <person name="Pangilinan J."/>
            <person name="Riley R."/>
            <person name="LaButti K."/>
            <person name="Andreopoulos B."/>
            <person name="Lipzen A."/>
            <person name="Chen C."/>
            <person name="Yanf M."/>
            <person name="Daum C."/>
            <person name="Ng V."/>
            <person name="Clum A."/>
            <person name="Steindorff A."/>
            <person name="Ohm R."/>
            <person name="Martin F."/>
            <person name="Silar P."/>
            <person name="Natvig D."/>
            <person name="Lalanne C."/>
            <person name="Gautier V."/>
            <person name="Ament-velasquez S.L."/>
            <person name="Kruys A."/>
            <person name="Hutchinson M.I."/>
            <person name="Powell A.J."/>
            <person name="Barry K."/>
            <person name="Miller A.N."/>
            <person name="Grigoriev I.V."/>
            <person name="Debuchy R."/>
            <person name="Gladieux P."/>
            <person name="Thoren M.H."/>
            <person name="Johannesson H."/>
        </authorList>
    </citation>
    <scope>NUCLEOTIDE SEQUENCE</scope>
    <source>
        <strain evidence="4">SMH2392-1A</strain>
    </source>
</reference>
<feature type="chain" id="PRO_5041215650" evidence="3">
    <location>
        <begin position="19"/>
        <end position="525"/>
    </location>
</feature>
<keyword evidence="3" id="KW-0732">Signal</keyword>
<feature type="compositionally biased region" description="Polar residues" evidence="1">
    <location>
        <begin position="161"/>
        <end position="182"/>
    </location>
</feature>
<dbReference type="Proteomes" id="UP001172101">
    <property type="component" value="Unassembled WGS sequence"/>
</dbReference>
<feature type="transmembrane region" description="Helical" evidence="2">
    <location>
        <begin position="436"/>
        <end position="460"/>
    </location>
</feature>
<dbReference type="RefSeq" id="XP_060293977.1">
    <property type="nucleotide sequence ID" value="XM_060442218.1"/>
</dbReference>
<feature type="region of interest" description="Disordered" evidence="1">
    <location>
        <begin position="161"/>
        <end position="197"/>
    </location>
</feature>
<proteinExistence type="predicted"/>
<dbReference type="PANTHER" id="PTHR35043">
    <property type="entry name" value="TRANSCRIPTION FACTOR DOMAIN-CONTAINING PROTEIN"/>
    <property type="match status" value="1"/>
</dbReference>
<evidence type="ECO:0000256" key="2">
    <source>
        <dbReference type="SAM" id="Phobius"/>
    </source>
</evidence>
<comment type="caution">
    <text evidence="4">The sequence shown here is derived from an EMBL/GenBank/DDBJ whole genome shotgun (WGS) entry which is preliminary data.</text>
</comment>